<dbReference type="SUPFAM" id="SSF63712">
    <property type="entry name" value="Nicotinic receptor ligand binding domain-like"/>
    <property type="match status" value="1"/>
</dbReference>
<evidence type="ECO:0000259" key="3">
    <source>
        <dbReference type="Pfam" id="PF02931"/>
    </source>
</evidence>
<dbReference type="InterPro" id="IPR036734">
    <property type="entry name" value="Neur_chan_lig-bd_sf"/>
</dbReference>
<feature type="domain" description="Neurotransmitter-gated ion-channel ligand-binding" evidence="3">
    <location>
        <begin position="66"/>
        <end position="119"/>
    </location>
</feature>
<keyword evidence="4" id="KW-1185">Reference proteome</keyword>
<dbReference type="Gene3D" id="2.70.170.10">
    <property type="entry name" value="Neurotransmitter-gated ion-channel ligand-binding domain"/>
    <property type="match status" value="1"/>
</dbReference>
<dbReference type="PROSITE" id="PS00236">
    <property type="entry name" value="NEUROTR_ION_CHANNEL"/>
    <property type="match status" value="1"/>
</dbReference>
<organism evidence="4 5">
    <name type="scientific">Globodera pallida</name>
    <name type="common">Potato cyst nematode worm</name>
    <name type="synonym">Heterodera pallida</name>
    <dbReference type="NCBI Taxonomy" id="36090"/>
    <lineage>
        <taxon>Eukaryota</taxon>
        <taxon>Metazoa</taxon>
        <taxon>Ecdysozoa</taxon>
        <taxon>Nematoda</taxon>
        <taxon>Chromadorea</taxon>
        <taxon>Rhabditida</taxon>
        <taxon>Tylenchina</taxon>
        <taxon>Tylenchomorpha</taxon>
        <taxon>Tylenchoidea</taxon>
        <taxon>Heteroderidae</taxon>
        <taxon>Heteroderinae</taxon>
        <taxon>Globodera</taxon>
    </lineage>
</organism>
<dbReference type="InterPro" id="IPR018000">
    <property type="entry name" value="Neurotransmitter_ion_chnl_CS"/>
</dbReference>
<evidence type="ECO:0000256" key="1">
    <source>
        <dbReference type="ARBA" id="ARBA00004370"/>
    </source>
</evidence>
<dbReference type="WBParaSite" id="GPLIN_000085700">
    <property type="protein sequence ID" value="GPLIN_000085700"/>
    <property type="gene ID" value="GPLIN_000085700"/>
</dbReference>
<reference evidence="5" key="2">
    <citation type="submission" date="2016-06" db="UniProtKB">
        <authorList>
            <consortium name="WormBaseParasite"/>
        </authorList>
    </citation>
    <scope>IDENTIFICATION</scope>
</reference>
<evidence type="ECO:0000313" key="5">
    <source>
        <dbReference type="WBParaSite" id="GPLIN_000085700"/>
    </source>
</evidence>
<evidence type="ECO:0000313" key="4">
    <source>
        <dbReference type="Proteomes" id="UP000050741"/>
    </source>
</evidence>
<dbReference type="Proteomes" id="UP000050741">
    <property type="component" value="Unassembled WGS sequence"/>
</dbReference>
<accession>A0A183BJS8</accession>
<protein>
    <submittedName>
        <fullName evidence="5">Neur_chan_LBD domain-containing protein</fullName>
    </submittedName>
</protein>
<dbReference type="AlphaFoldDB" id="A0A183BJS8"/>
<dbReference type="GO" id="GO:0016020">
    <property type="term" value="C:membrane"/>
    <property type="evidence" value="ECO:0007669"/>
    <property type="project" value="UniProtKB-SubCell"/>
</dbReference>
<keyword evidence="2" id="KW-0472">Membrane</keyword>
<reference evidence="4" key="1">
    <citation type="submission" date="2014-05" db="EMBL/GenBank/DDBJ databases">
        <title>The genome and life-stage specific transcriptomes of Globodera pallida elucidate key aspects of plant parasitism by a cyst nematode.</title>
        <authorList>
            <person name="Cotton J.A."/>
            <person name="Lilley C.J."/>
            <person name="Jones L.M."/>
            <person name="Kikuchi T."/>
            <person name="Reid A.J."/>
            <person name="Thorpe P."/>
            <person name="Tsai I.J."/>
            <person name="Beasley H."/>
            <person name="Blok V."/>
            <person name="Cock P.J.A."/>
            <person name="Van den Akker S.E."/>
            <person name="Holroyd N."/>
            <person name="Hunt M."/>
            <person name="Mantelin S."/>
            <person name="Naghra H."/>
            <person name="Pain A."/>
            <person name="Palomares-Rius J.E."/>
            <person name="Zarowiecki M."/>
            <person name="Berriman M."/>
            <person name="Jones J.T."/>
            <person name="Urwin P.E."/>
        </authorList>
    </citation>
    <scope>NUCLEOTIDE SEQUENCE [LARGE SCALE GENOMIC DNA]</scope>
    <source>
        <strain evidence="4">Lindley</strain>
    </source>
</reference>
<evidence type="ECO:0000256" key="2">
    <source>
        <dbReference type="ARBA" id="ARBA00023136"/>
    </source>
</evidence>
<name>A0A183BJS8_GLOPA</name>
<proteinExistence type="predicted"/>
<sequence>MNLFSILTLPMGPKELDQDMAKINSQMHDLLPKLFVGYDRTVPPSTKNGGPVEIQSLLVVDHIEELLKSSGLIIAELTVSIKAACRIDLKNYPYDNQTCFVFLFTPAYPSARVTFSTSSAMFSKESLQGSIGFSEQNLFEIFGGFNLIGMNVQRFFAYGQFFTVNESVAAIFSNIANTVLLLKTRMEQQKFCDGNPSGESNGILPQFVKRIRPSSVSGLCQLQFVVRCILAIETVLIFWRLFC</sequence>
<dbReference type="GO" id="GO:0005230">
    <property type="term" value="F:extracellular ligand-gated monoatomic ion channel activity"/>
    <property type="evidence" value="ECO:0007669"/>
    <property type="project" value="InterPro"/>
</dbReference>
<comment type="subcellular location">
    <subcellularLocation>
        <location evidence="1">Membrane</location>
    </subcellularLocation>
</comment>
<dbReference type="InterPro" id="IPR006202">
    <property type="entry name" value="Neur_chan_lig-bd"/>
</dbReference>
<dbReference type="Pfam" id="PF02931">
    <property type="entry name" value="Neur_chan_LBD"/>
    <property type="match status" value="1"/>
</dbReference>